<dbReference type="Proteomes" id="UP000184267">
    <property type="component" value="Unassembled WGS sequence"/>
</dbReference>
<dbReference type="GO" id="GO:0006508">
    <property type="term" value="P:proteolysis"/>
    <property type="evidence" value="ECO:0007669"/>
    <property type="project" value="InterPro"/>
</dbReference>
<dbReference type="InterPro" id="IPR050228">
    <property type="entry name" value="Carboxylesterase_BioH"/>
</dbReference>
<dbReference type="InterPro" id="IPR000073">
    <property type="entry name" value="AB_hydrolase_1"/>
</dbReference>
<accession>A0A1M2VRE0</accession>
<dbReference type="PRINTS" id="PR00793">
    <property type="entry name" value="PROAMNOPTASE"/>
</dbReference>
<evidence type="ECO:0000259" key="3">
    <source>
        <dbReference type="Pfam" id="PF00561"/>
    </source>
</evidence>
<keyword evidence="5" id="KW-1185">Reference proteome</keyword>
<dbReference type="PANTHER" id="PTHR43194:SF2">
    <property type="entry name" value="PEROXISOMAL MEMBRANE PROTEIN LPX1"/>
    <property type="match status" value="1"/>
</dbReference>
<reference evidence="4 5" key="1">
    <citation type="submission" date="2016-10" db="EMBL/GenBank/DDBJ databases">
        <title>Genome sequence of the basidiomycete white-rot fungus Trametes pubescens.</title>
        <authorList>
            <person name="Makela M.R."/>
            <person name="Granchi Z."/>
            <person name="Peng M."/>
            <person name="De Vries R.P."/>
            <person name="Grigoriev I."/>
            <person name="Riley R."/>
            <person name="Hilden K."/>
        </authorList>
    </citation>
    <scope>NUCLEOTIDE SEQUENCE [LARGE SCALE GENOMIC DNA]</scope>
    <source>
        <strain evidence="4 5">FBCC735</strain>
    </source>
</reference>
<organism evidence="4 5">
    <name type="scientific">Trametes pubescens</name>
    <name type="common">White-rot fungus</name>
    <dbReference type="NCBI Taxonomy" id="154538"/>
    <lineage>
        <taxon>Eukaryota</taxon>
        <taxon>Fungi</taxon>
        <taxon>Dikarya</taxon>
        <taxon>Basidiomycota</taxon>
        <taxon>Agaricomycotina</taxon>
        <taxon>Agaricomycetes</taxon>
        <taxon>Polyporales</taxon>
        <taxon>Polyporaceae</taxon>
        <taxon>Trametes</taxon>
    </lineage>
</organism>
<comment type="caution">
    <text evidence="4">The sequence shown here is derived from an EMBL/GenBank/DDBJ whole genome shotgun (WGS) entry which is preliminary data.</text>
</comment>
<dbReference type="InterPro" id="IPR002410">
    <property type="entry name" value="Peptidase_S33"/>
</dbReference>
<dbReference type="OMA" id="WGPNEYT"/>
<dbReference type="InterPro" id="IPR029058">
    <property type="entry name" value="AB_hydrolase_fold"/>
</dbReference>
<proteinExistence type="inferred from homology"/>
<feature type="domain" description="AB hydrolase-1" evidence="3">
    <location>
        <begin position="36"/>
        <end position="292"/>
    </location>
</feature>
<dbReference type="PANTHER" id="PTHR43194">
    <property type="entry name" value="HYDROLASE ALPHA/BETA FOLD FAMILY"/>
    <property type="match status" value="1"/>
</dbReference>
<dbReference type="GO" id="GO:0008233">
    <property type="term" value="F:peptidase activity"/>
    <property type="evidence" value="ECO:0007669"/>
    <property type="project" value="InterPro"/>
</dbReference>
<dbReference type="PIRSF" id="PIRSF005539">
    <property type="entry name" value="Pept_S33_TRI_F1"/>
    <property type="match status" value="1"/>
</dbReference>
<dbReference type="Gene3D" id="3.40.50.1820">
    <property type="entry name" value="alpha/beta hydrolase"/>
    <property type="match status" value="1"/>
</dbReference>
<comment type="similarity">
    <text evidence="1">Belongs to the peptidase S33 family.</text>
</comment>
<protein>
    <submittedName>
        <fullName evidence="4">L-amino acid amidase</fullName>
    </submittedName>
</protein>
<evidence type="ECO:0000313" key="4">
    <source>
        <dbReference type="EMBL" id="OJT10179.1"/>
    </source>
</evidence>
<sequence>MATPTVTGTADFDAKAGKPCQTWYEVHGALKSGVTPVVALHGGPGSTHHYIRSFIDLATLYSIPLVLYDQLGNGNSTHLPEKSGDDGAFWTEQLFLDELDNLLNHLGIQDNYALLGQSWGGMLAARHATRQPKGLKRLIISDSPASMALFVKAANEELIAKLPADVRDAIIKHEKAETTDSQEYKDAVEVFYKRHLCRLNPWPVELLQSFEWMEKDHTVYMTMNGPSEFHVIGSLKTWSIEDEAHKINVPTLLLNGAYDEATDSTVLPLFKAIPKVKWYTFAESSHTPHWEEREKYMKLVAVFLAA</sequence>
<keyword evidence="2" id="KW-0378">Hydrolase</keyword>
<dbReference type="SUPFAM" id="SSF53474">
    <property type="entry name" value="alpha/beta-Hydrolases"/>
    <property type="match status" value="1"/>
</dbReference>
<dbReference type="AlphaFoldDB" id="A0A1M2VRE0"/>
<gene>
    <name evidence="4" type="ORF">TRAPUB_13284</name>
</gene>
<evidence type="ECO:0000313" key="5">
    <source>
        <dbReference type="Proteomes" id="UP000184267"/>
    </source>
</evidence>
<evidence type="ECO:0000256" key="2">
    <source>
        <dbReference type="ARBA" id="ARBA00022801"/>
    </source>
</evidence>
<name>A0A1M2VRE0_TRAPU</name>
<dbReference type="InterPro" id="IPR005945">
    <property type="entry name" value="Pro_imino_pep"/>
</dbReference>
<dbReference type="NCBIfam" id="TIGR01250">
    <property type="entry name" value="pro_imino_pep_2"/>
    <property type="match status" value="1"/>
</dbReference>
<dbReference type="OrthoDB" id="190201at2759"/>
<dbReference type="Pfam" id="PF00561">
    <property type="entry name" value="Abhydrolase_1"/>
    <property type="match status" value="1"/>
</dbReference>
<dbReference type="STRING" id="154538.A0A1M2VRE0"/>
<dbReference type="EMBL" id="MNAD01000803">
    <property type="protein sequence ID" value="OJT10179.1"/>
    <property type="molecule type" value="Genomic_DNA"/>
</dbReference>
<evidence type="ECO:0000256" key="1">
    <source>
        <dbReference type="ARBA" id="ARBA00010088"/>
    </source>
</evidence>